<dbReference type="KEGG" id="tae:TepiRe1_2566"/>
<evidence type="ECO:0000313" key="3">
    <source>
        <dbReference type="EMBL" id="CCP27432.1"/>
    </source>
</evidence>
<dbReference type="Gene3D" id="3.30.457.10">
    <property type="entry name" value="Copper amine oxidase-like, N-terminal domain"/>
    <property type="match status" value="1"/>
</dbReference>
<dbReference type="HOGENOM" id="CLU_518668_0_0_9"/>
<evidence type="ECO:0000256" key="1">
    <source>
        <dbReference type="SAM" id="SignalP"/>
    </source>
</evidence>
<name>F4LT92_TEPAE</name>
<keyword evidence="1" id="KW-0732">Signal</keyword>
<reference evidence="4" key="1">
    <citation type="journal article" date="2013" name="Genome Announc.">
        <title>First genome sequence of a syntrophic acetate-oxidizing bacterium, Tepidanaerobacter acetatoxydans strain Re1.</title>
        <authorList>
            <person name="Manzoor S."/>
            <person name="Bongcam-Rudloff E."/>
            <person name="Schnurer A."/>
            <person name="Muller B."/>
        </authorList>
    </citation>
    <scope>NUCLEOTIDE SEQUENCE [LARGE SCALE GENOMIC DNA]</scope>
    <source>
        <strain evidence="4">Re1</strain>
    </source>
</reference>
<dbReference type="RefSeq" id="WP_013779411.1">
    <property type="nucleotide sequence ID" value="NC_015519.1"/>
</dbReference>
<dbReference type="eggNOG" id="COG3858">
    <property type="taxonomic scope" value="Bacteria"/>
</dbReference>
<dbReference type="InterPro" id="IPR012854">
    <property type="entry name" value="Cu_amine_oxidase-like_N"/>
</dbReference>
<dbReference type="OrthoDB" id="2083476at2"/>
<dbReference type="EMBL" id="HF563609">
    <property type="protein sequence ID" value="CCP27432.1"/>
    <property type="molecule type" value="Genomic_DNA"/>
</dbReference>
<evidence type="ECO:0000259" key="2">
    <source>
        <dbReference type="Pfam" id="PF07833"/>
    </source>
</evidence>
<keyword evidence="4" id="KW-1185">Reference proteome</keyword>
<gene>
    <name evidence="3" type="ordered locus">TEPIRE1_2566</name>
</gene>
<feature type="signal peptide" evidence="1">
    <location>
        <begin position="1"/>
        <end position="28"/>
    </location>
</feature>
<feature type="chain" id="PRO_5003311173" evidence="1">
    <location>
        <begin position="29"/>
        <end position="525"/>
    </location>
</feature>
<dbReference type="Pfam" id="PF07833">
    <property type="entry name" value="Cu_amine_oxidN1"/>
    <property type="match status" value="1"/>
</dbReference>
<sequence>MTVKLTRFFAMVLILLIGLTGFSGTAQAQTDIIDDKSSVPIEKIELEIVLKIDDNQAFINGMPMLLDVPAMLHKDRTLVPIRFIAEAMGANVEYEHSEQKVTISSKEERELEIVLKIGDNQAFVNGVPMFLDVPAILHKDRTLVPIRFIAEAMGANVEYEHSEQKVTIQLTSRSPFADNISKMEDANKVFRAETKKIMHEVARQEKIELADIGPINVVALNNPDAKIISTAVEGVDTLTIEQLAKGSDVLFTFVQLPDGSEIPSGFYVIHVLGDPKANKWTAQFRNLDGKVVLETSAEVESRASAESGKAAAPAGVKTDISITISGSSVEFNFEGEWSIFIKTLLKIGQNGSDSTPLPDAGERIVKAAEDFAFTINDSLVQASKETGKDMLDGWMSISGGDDELFAAFTAYEDVTKLTMEQLAEGQDILFGYFRTPEDSKLLADFYNIRIVEESGRWVGQFIDHKGKVIYQGLADVKEGELQLKKKVELSAELESGEGTTTFTGDVHIGKLNIEFTIKWVRKPKP</sequence>
<proteinExistence type="predicted"/>
<organism evidence="3 4">
    <name type="scientific">Tepidanaerobacter acetatoxydans (strain DSM 21804 / JCM 16047 / Re1)</name>
    <dbReference type="NCBI Taxonomy" id="1209989"/>
    <lineage>
        <taxon>Bacteria</taxon>
        <taxon>Bacillati</taxon>
        <taxon>Bacillota</taxon>
        <taxon>Clostridia</taxon>
        <taxon>Thermosediminibacterales</taxon>
        <taxon>Tepidanaerobacteraceae</taxon>
        <taxon>Tepidanaerobacter</taxon>
    </lineage>
</organism>
<dbReference type="Proteomes" id="UP000010802">
    <property type="component" value="Chromosome"/>
</dbReference>
<dbReference type="InterPro" id="IPR036582">
    <property type="entry name" value="Mao_N_sf"/>
</dbReference>
<dbReference type="KEGG" id="tep:TepRe1_2386"/>
<evidence type="ECO:0000313" key="4">
    <source>
        <dbReference type="Proteomes" id="UP000010802"/>
    </source>
</evidence>
<dbReference type="PATRIC" id="fig|1209989.3.peg.2952"/>
<accession>L0S6G9</accession>
<accession>F4LT92</accession>
<protein>
    <submittedName>
        <fullName evidence="3">Copper amine oxidase-like domain-containing protein</fullName>
    </submittedName>
</protein>
<dbReference type="SUPFAM" id="SSF55383">
    <property type="entry name" value="Copper amine oxidase, domain N"/>
    <property type="match status" value="1"/>
</dbReference>
<dbReference type="AlphaFoldDB" id="F4LT92"/>
<dbReference type="STRING" id="1209989.TepRe1_2386"/>
<feature type="domain" description="Copper amine oxidase-like N-terminal" evidence="2">
    <location>
        <begin position="69"/>
        <end position="168"/>
    </location>
</feature>